<name>A0A3N0AYM2_9ACTN</name>
<dbReference type="SUPFAM" id="SSF46894">
    <property type="entry name" value="C-terminal effector domain of the bipartite response regulators"/>
    <property type="match status" value="1"/>
</dbReference>
<gene>
    <name evidence="5" type="ORF">DMP08_10680</name>
</gene>
<dbReference type="SMART" id="SM00421">
    <property type="entry name" value="HTH_LUXR"/>
    <property type="match status" value="1"/>
</dbReference>
<dbReference type="CDD" id="cd06170">
    <property type="entry name" value="LuxR_C_like"/>
    <property type="match status" value="1"/>
</dbReference>
<evidence type="ECO:0000259" key="4">
    <source>
        <dbReference type="PROSITE" id="PS50043"/>
    </source>
</evidence>
<feature type="domain" description="HTH luxR-type" evidence="4">
    <location>
        <begin position="205"/>
        <end position="270"/>
    </location>
</feature>
<dbReference type="InterPro" id="IPR036388">
    <property type="entry name" value="WH-like_DNA-bd_sf"/>
</dbReference>
<dbReference type="Pfam" id="PF00196">
    <property type="entry name" value="GerE"/>
    <property type="match status" value="1"/>
</dbReference>
<dbReference type="PANTHER" id="PTHR44688:SF16">
    <property type="entry name" value="DNA-BINDING TRANSCRIPTIONAL ACTIVATOR DEVR_DOSR"/>
    <property type="match status" value="1"/>
</dbReference>
<dbReference type="Proteomes" id="UP000278632">
    <property type="component" value="Unassembled WGS sequence"/>
</dbReference>
<keyword evidence="3" id="KW-0804">Transcription</keyword>
<dbReference type="EMBL" id="QICD01000029">
    <property type="protein sequence ID" value="RNL39985.1"/>
    <property type="molecule type" value="Genomic_DNA"/>
</dbReference>
<dbReference type="GO" id="GO:0003677">
    <property type="term" value="F:DNA binding"/>
    <property type="evidence" value="ECO:0007669"/>
    <property type="project" value="UniProtKB-KW"/>
</dbReference>
<dbReference type="PROSITE" id="PS50043">
    <property type="entry name" value="HTH_LUXR_2"/>
    <property type="match status" value="1"/>
</dbReference>
<proteinExistence type="predicted"/>
<keyword evidence="1" id="KW-0805">Transcription regulation</keyword>
<dbReference type="PRINTS" id="PR00038">
    <property type="entry name" value="HTHLUXR"/>
</dbReference>
<evidence type="ECO:0000256" key="3">
    <source>
        <dbReference type="ARBA" id="ARBA00023163"/>
    </source>
</evidence>
<dbReference type="InterPro" id="IPR000792">
    <property type="entry name" value="Tscrpt_reg_LuxR_C"/>
</dbReference>
<accession>A0A3N0AYM2</accession>
<dbReference type="GO" id="GO:0006355">
    <property type="term" value="P:regulation of DNA-templated transcription"/>
    <property type="evidence" value="ECO:0007669"/>
    <property type="project" value="InterPro"/>
</dbReference>
<dbReference type="OrthoDB" id="3686176at2"/>
<dbReference type="InterPro" id="IPR016032">
    <property type="entry name" value="Sig_transdc_resp-reg_C-effctor"/>
</dbReference>
<dbReference type="AlphaFoldDB" id="A0A3N0AYM2"/>
<keyword evidence="2" id="KW-0238">DNA-binding</keyword>
<reference evidence="6" key="1">
    <citation type="submission" date="2018-05" db="EMBL/GenBank/DDBJ databases">
        <title>Genome Sequencing of selected type strains of the family Eggerthellaceae.</title>
        <authorList>
            <person name="Danylec N."/>
            <person name="Stoll D.A."/>
            <person name="Doetsch A."/>
            <person name="Huch M."/>
        </authorList>
    </citation>
    <scope>NUCLEOTIDE SEQUENCE [LARGE SCALE GENOMIC DNA]</scope>
    <source>
        <strain evidence="6">DSM 16106</strain>
    </source>
</reference>
<keyword evidence="6" id="KW-1185">Reference proteome</keyword>
<protein>
    <submittedName>
        <fullName evidence="5">Helix-turn-helix transcriptional regulator</fullName>
    </submittedName>
</protein>
<evidence type="ECO:0000256" key="1">
    <source>
        <dbReference type="ARBA" id="ARBA00023015"/>
    </source>
</evidence>
<sequence>MVRLPQKRTAGAKGSGKPMVELSDKRWRAIDDLLLTLYAATDLADLRRRVMCGFKALVPYDKGFFDLCDCSESGRFVFFDPVSTDMTDEELLSYYQKYEPGDYTTWLFSVNDPVVYRDSTFVTDEMRDRSELYREWMIPMDVHYSMGSTQVGNGMIYGSITLFRTRASGDFTEEEEECLAVLNRHLSTYLAVAYPAGLKRDQDKPVVADTSLTAREQEIAALIAEGLSNQQIGLRLYISENTVKKHVKGIYQKMGVSNRHQLMAELYRSAAIVVDA</sequence>
<evidence type="ECO:0000256" key="2">
    <source>
        <dbReference type="ARBA" id="ARBA00023125"/>
    </source>
</evidence>
<comment type="caution">
    <text evidence="5">The sequence shown here is derived from an EMBL/GenBank/DDBJ whole genome shotgun (WGS) entry which is preliminary data.</text>
</comment>
<dbReference type="PANTHER" id="PTHR44688">
    <property type="entry name" value="DNA-BINDING TRANSCRIPTIONAL ACTIVATOR DEVR_DOSR"/>
    <property type="match status" value="1"/>
</dbReference>
<evidence type="ECO:0000313" key="5">
    <source>
        <dbReference type="EMBL" id="RNL39985.1"/>
    </source>
</evidence>
<organism evidence="5 6">
    <name type="scientific">Paraeggerthella hongkongensis</name>
    <dbReference type="NCBI Taxonomy" id="230658"/>
    <lineage>
        <taxon>Bacteria</taxon>
        <taxon>Bacillati</taxon>
        <taxon>Actinomycetota</taxon>
        <taxon>Coriobacteriia</taxon>
        <taxon>Eggerthellales</taxon>
        <taxon>Eggerthellaceae</taxon>
        <taxon>Paraeggerthella</taxon>
    </lineage>
</organism>
<dbReference type="Gene3D" id="1.10.10.10">
    <property type="entry name" value="Winged helix-like DNA-binding domain superfamily/Winged helix DNA-binding domain"/>
    <property type="match status" value="1"/>
</dbReference>
<evidence type="ECO:0000313" key="6">
    <source>
        <dbReference type="Proteomes" id="UP000278632"/>
    </source>
</evidence>